<dbReference type="PANTHER" id="PTHR38445">
    <property type="entry name" value="HTH-TYPE TRANSCRIPTIONAL REPRESSOR YTRA"/>
    <property type="match status" value="1"/>
</dbReference>
<feature type="domain" description="HTH gntR-type" evidence="4">
    <location>
        <begin position="11"/>
        <end position="79"/>
    </location>
</feature>
<keyword evidence="6" id="KW-1185">Reference proteome</keyword>
<dbReference type="PROSITE" id="PS50949">
    <property type="entry name" value="HTH_GNTR"/>
    <property type="match status" value="1"/>
</dbReference>
<comment type="caution">
    <text evidence="5">The sequence shown here is derived from an EMBL/GenBank/DDBJ whole genome shotgun (WGS) entry which is preliminary data.</text>
</comment>
<dbReference type="GO" id="GO:0003677">
    <property type="term" value="F:DNA binding"/>
    <property type="evidence" value="ECO:0007669"/>
    <property type="project" value="UniProtKB-KW"/>
</dbReference>
<evidence type="ECO:0000313" key="5">
    <source>
        <dbReference type="EMBL" id="MBL4916781.1"/>
    </source>
</evidence>
<sequence length="327" mass="35483">MEFFLNRHSEIPIRRQLRGMIEYAISFGDLGIGAALPSVRDLAEQVGVAPMTVSQVYAELKRDGLVETRTGAGTFVADSARAQMAARTDITELHGAIDRLLDETDARGIGLDEFRLLFNARLDHRLATGRRRTIVVAGLFDDATRSYADAIAAQIGPGASVQPVTVEALETDPALRSRTIAADMVVTFLTLRDRLVELLPGTKVVPIRFIPSEPTRLALASIDPMAPVAVVSHFPSFLPILRFGVQRFAAHCQDILTISEDDPTLADLLGGREVLIHATGAEGSIALARPGITIIEYRHIPDPGDIDRLVKPLNGATAQQTNRKEVV</sequence>
<evidence type="ECO:0000256" key="2">
    <source>
        <dbReference type="ARBA" id="ARBA00023125"/>
    </source>
</evidence>
<dbReference type="SUPFAM" id="SSF46785">
    <property type="entry name" value="Winged helix' DNA-binding domain"/>
    <property type="match status" value="1"/>
</dbReference>
<dbReference type="InterPro" id="IPR036388">
    <property type="entry name" value="WH-like_DNA-bd_sf"/>
</dbReference>
<accession>A0A8K0V7X6</accession>
<proteinExistence type="predicted"/>
<dbReference type="InterPro" id="IPR036390">
    <property type="entry name" value="WH_DNA-bd_sf"/>
</dbReference>
<dbReference type="Gene3D" id="1.10.10.10">
    <property type="entry name" value="Winged helix-like DNA-binding domain superfamily/Winged helix DNA-binding domain"/>
    <property type="match status" value="1"/>
</dbReference>
<keyword evidence="2" id="KW-0238">DNA-binding</keyword>
<evidence type="ECO:0000256" key="3">
    <source>
        <dbReference type="ARBA" id="ARBA00023163"/>
    </source>
</evidence>
<dbReference type="CDD" id="cd07377">
    <property type="entry name" value="WHTH_GntR"/>
    <property type="match status" value="1"/>
</dbReference>
<evidence type="ECO:0000259" key="4">
    <source>
        <dbReference type="PROSITE" id="PS50949"/>
    </source>
</evidence>
<protein>
    <submittedName>
        <fullName evidence="5">GntR family transcriptional regulator</fullName>
    </submittedName>
</protein>
<dbReference type="PANTHER" id="PTHR38445:SF9">
    <property type="entry name" value="HTH-TYPE TRANSCRIPTIONAL REPRESSOR YTRA"/>
    <property type="match status" value="1"/>
</dbReference>
<dbReference type="GO" id="GO:0003700">
    <property type="term" value="F:DNA-binding transcription factor activity"/>
    <property type="evidence" value="ECO:0007669"/>
    <property type="project" value="InterPro"/>
</dbReference>
<dbReference type="Pfam" id="PF00392">
    <property type="entry name" value="GntR"/>
    <property type="match status" value="1"/>
</dbReference>
<organism evidence="5 6">
    <name type="scientific">Szabonella alba</name>
    <dbReference type="NCBI Taxonomy" id="2804194"/>
    <lineage>
        <taxon>Bacteria</taxon>
        <taxon>Pseudomonadati</taxon>
        <taxon>Pseudomonadota</taxon>
        <taxon>Alphaproteobacteria</taxon>
        <taxon>Rhodobacterales</taxon>
        <taxon>Paracoccaceae</taxon>
        <taxon>Szabonella</taxon>
    </lineage>
</organism>
<evidence type="ECO:0000256" key="1">
    <source>
        <dbReference type="ARBA" id="ARBA00023015"/>
    </source>
</evidence>
<keyword evidence="3" id="KW-0804">Transcription</keyword>
<dbReference type="AlphaFoldDB" id="A0A8K0V7X6"/>
<dbReference type="InterPro" id="IPR000524">
    <property type="entry name" value="Tscrpt_reg_HTH_GntR"/>
</dbReference>
<dbReference type="SMART" id="SM00345">
    <property type="entry name" value="HTH_GNTR"/>
    <property type="match status" value="1"/>
</dbReference>
<name>A0A8K0V7X6_9RHOB</name>
<dbReference type="RefSeq" id="WP_202687594.1">
    <property type="nucleotide sequence ID" value="NZ_JAESVN010000002.1"/>
</dbReference>
<reference evidence="5" key="1">
    <citation type="submission" date="2021-01" db="EMBL/GenBank/DDBJ databases">
        <title>Tabrizicola alba sp. nov. a motile alkaliphilic bacterium isolated from a soda lake.</title>
        <authorList>
            <person name="Szuroczki S."/>
            <person name="Abbaszade G."/>
            <person name="Schumann P."/>
            <person name="Toth E."/>
        </authorList>
    </citation>
    <scope>NUCLEOTIDE SEQUENCE</scope>
    <source>
        <strain evidence="5">DMG-N-6</strain>
    </source>
</reference>
<gene>
    <name evidence="5" type="ORF">JL811_06055</name>
</gene>
<dbReference type="Proteomes" id="UP000648908">
    <property type="component" value="Unassembled WGS sequence"/>
</dbReference>
<evidence type="ECO:0000313" key="6">
    <source>
        <dbReference type="Proteomes" id="UP000648908"/>
    </source>
</evidence>
<keyword evidence="1" id="KW-0805">Transcription regulation</keyword>
<dbReference type="EMBL" id="JAESVN010000002">
    <property type="protein sequence ID" value="MBL4916781.1"/>
    <property type="molecule type" value="Genomic_DNA"/>
</dbReference>